<dbReference type="AlphaFoldDB" id="A0A162IVG4"/>
<feature type="domain" description="Starter acyltransferase (SAT)" evidence="1">
    <location>
        <begin position="29"/>
        <end position="212"/>
    </location>
</feature>
<comment type="caution">
    <text evidence="2">The sequence shown here is derived from an EMBL/GenBank/DDBJ whole genome shotgun (WGS) entry which is preliminary data.</text>
</comment>
<dbReference type="EMBL" id="AZHF01000003">
    <property type="protein sequence ID" value="OAA78695.1"/>
    <property type="molecule type" value="Genomic_DNA"/>
</dbReference>
<sequence length="227" mass="25190">MSFHVFGNWLVEKSGFTVNYVGTSVAGTLVEAYSRQATLALKEEFHRVGRQDRAILPQFTDFRDLSVQHDQSAQKHAGIENALVCATQLCKYIRYASQRLNILLQAKEDSFFEKSSYAEPANKNKHFVAFGIGGFAALAAATSDTPAAVVSNAVRATLLAFRLGTFVDSMAKNIMHLDTETAGSDSWAYEFAVTKDHALPLLARFYEENVSQQEVQIELRKMSNPVI</sequence>
<dbReference type="InterPro" id="IPR001227">
    <property type="entry name" value="Ac_transferase_dom_sf"/>
</dbReference>
<accession>A0A162IVG4</accession>
<dbReference type="Gene3D" id="3.40.366.10">
    <property type="entry name" value="Malonyl-Coenzyme A Acyl Carrier Protein, domain 2"/>
    <property type="match status" value="1"/>
</dbReference>
<name>A0A162IVG4_CORDF</name>
<dbReference type="STRING" id="1081108.A0A162IVG4"/>
<dbReference type="Proteomes" id="UP000076881">
    <property type="component" value="Unassembled WGS sequence"/>
</dbReference>
<dbReference type="Pfam" id="PF16073">
    <property type="entry name" value="SAT"/>
    <property type="match status" value="1"/>
</dbReference>
<evidence type="ECO:0000313" key="3">
    <source>
        <dbReference type="Proteomes" id="UP000076881"/>
    </source>
</evidence>
<proteinExistence type="predicted"/>
<gene>
    <name evidence="2" type="ORF">LEL_05518</name>
</gene>
<evidence type="ECO:0000313" key="2">
    <source>
        <dbReference type="EMBL" id="OAA78695.1"/>
    </source>
</evidence>
<evidence type="ECO:0000259" key="1">
    <source>
        <dbReference type="Pfam" id="PF16073"/>
    </source>
</evidence>
<dbReference type="InterPro" id="IPR032088">
    <property type="entry name" value="SAT"/>
</dbReference>
<protein>
    <recommendedName>
        <fullName evidence="1">Starter acyltransferase (SAT) domain-containing protein</fullName>
    </recommendedName>
</protein>
<reference evidence="2 3" key="1">
    <citation type="journal article" date="2016" name="Genome Biol. Evol.">
        <title>Divergent and convergent evolution of fungal pathogenicity.</title>
        <authorList>
            <person name="Shang Y."/>
            <person name="Xiao G."/>
            <person name="Zheng P."/>
            <person name="Cen K."/>
            <person name="Zhan S."/>
            <person name="Wang C."/>
        </authorList>
    </citation>
    <scope>NUCLEOTIDE SEQUENCE [LARGE SCALE GENOMIC DNA]</scope>
    <source>
        <strain evidence="2 3">RCEF 1005</strain>
    </source>
</reference>
<dbReference type="GO" id="GO:0016740">
    <property type="term" value="F:transferase activity"/>
    <property type="evidence" value="ECO:0007669"/>
    <property type="project" value="InterPro"/>
</dbReference>
<organism evidence="2 3">
    <name type="scientific">Akanthomyces lecanii RCEF 1005</name>
    <dbReference type="NCBI Taxonomy" id="1081108"/>
    <lineage>
        <taxon>Eukaryota</taxon>
        <taxon>Fungi</taxon>
        <taxon>Dikarya</taxon>
        <taxon>Ascomycota</taxon>
        <taxon>Pezizomycotina</taxon>
        <taxon>Sordariomycetes</taxon>
        <taxon>Hypocreomycetidae</taxon>
        <taxon>Hypocreales</taxon>
        <taxon>Cordycipitaceae</taxon>
        <taxon>Akanthomyces</taxon>
        <taxon>Cordyceps confragosa</taxon>
    </lineage>
</organism>
<keyword evidence="3" id="KW-1185">Reference proteome</keyword>